<dbReference type="AlphaFoldDB" id="A0A5M4F9E0"/>
<dbReference type="PANTHER" id="PTHR36439">
    <property type="entry name" value="BLL4334 PROTEIN"/>
    <property type="match status" value="1"/>
</dbReference>
<evidence type="ECO:0000313" key="2">
    <source>
        <dbReference type="Proteomes" id="UP000380867"/>
    </source>
</evidence>
<dbReference type="Proteomes" id="UP000380867">
    <property type="component" value="Unassembled WGS sequence"/>
</dbReference>
<dbReference type="PANTHER" id="PTHR36439:SF1">
    <property type="entry name" value="DUF1697 DOMAIN-CONTAINING PROTEIN"/>
    <property type="match status" value="1"/>
</dbReference>
<sequence>MTYVVLFRGINVGGRNKVPMAALRDHLGADFANVRTYIQSGNVLLDSDRSTAEVTAHIDAGLRSAFTLDSDLVRVLVLDADAFREVVAEAPDGFGGDPDTHRHDVFFYMGVTAAEVEPHVVVNPDVDEVFVGRRALYHRRVTALATRSRVNKIIGSPVYAGMTIRNWNTTTKLAAMLDE</sequence>
<dbReference type="RefSeq" id="WP_149690937.1">
    <property type="nucleotide sequence ID" value="NZ_SDPQ02000004.1"/>
</dbReference>
<dbReference type="PIRSF" id="PIRSF008502">
    <property type="entry name" value="UCP008502"/>
    <property type="match status" value="1"/>
</dbReference>
<dbReference type="OrthoDB" id="9806494at2"/>
<gene>
    <name evidence="1" type="ORF">ESP70_019190</name>
</gene>
<dbReference type="Gene3D" id="3.30.70.1280">
    <property type="entry name" value="SP0830-like domains"/>
    <property type="match status" value="1"/>
</dbReference>
<dbReference type="EMBL" id="SDPQ02000004">
    <property type="protein sequence ID" value="KAA1394327.1"/>
    <property type="molecule type" value="Genomic_DNA"/>
</dbReference>
<accession>A0A5M4F9E0</accession>
<dbReference type="Gene3D" id="3.30.70.1260">
    <property type="entry name" value="bacterial protein sp0830 like"/>
    <property type="match status" value="1"/>
</dbReference>
<name>A0A5M4F9E0_9ACTN</name>
<dbReference type="SUPFAM" id="SSF160379">
    <property type="entry name" value="SP0830-like"/>
    <property type="match status" value="1"/>
</dbReference>
<reference evidence="1" key="1">
    <citation type="submission" date="2019-09" db="EMBL/GenBank/DDBJ databases">
        <authorList>
            <person name="Li J."/>
        </authorList>
    </citation>
    <scope>NUCLEOTIDE SEQUENCE [LARGE SCALE GENOMIC DNA]</scope>
    <source>
        <strain evidence="1">JCM 14732</strain>
    </source>
</reference>
<comment type="caution">
    <text evidence="1">The sequence shown here is derived from an EMBL/GenBank/DDBJ whole genome shotgun (WGS) entry which is preliminary data.</text>
</comment>
<dbReference type="InterPro" id="IPR012545">
    <property type="entry name" value="DUF1697"/>
</dbReference>
<keyword evidence="2" id="KW-1185">Reference proteome</keyword>
<dbReference type="Pfam" id="PF08002">
    <property type="entry name" value="DUF1697"/>
    <property type="match status" value="1"/>
</dbReference>
<organism evidence="1 2">
    <name type="scientific">Aeromicrobium ginsengisoli</name>
    <dbReference type="NCBI Taxonomy" id="363867"/>
    <lineage>
        <taxon>Bacteria</taxon>
        <taxon>Bacillati</taxon>
        <taxon>Actinomycetota</taxon>
        <taxon>Actinomycetes</taxon>
        <taxon>Propionibacteriales</taxon>
        <taxon>Nocardioidaceae</taxon>
        <taxon>Aeromicrobium</taxon>
    </lineage>
</organism>
<evidence type="ECO:0000313" key="1">
    <source>
        <dbReference type="EMBL" id="KAA1394327.1"/>
    </source>
</evidence>
<proteinExistence type="predicted"/>
<protein>
    <submittedName>
        <fullName evidence="1">DUF1697 domain-containing protein</fullName>
    </submittedName>
</protein>